<proteinExistence type="predicted"/>
<name>A0A9Q3C3K7_9BASI</name>
<gene>
    <name evidence="1" type="ORF">O181_015775</name>
</gene>
<dbReference type="SUPFAM" id="SSF53098">
    <property type="entry name" value="Ribonuclease H-like"/>
    <property type="match status" value="1"/>
</dbReference>
<dbReference type="Gene3D" id="3.30.420.10">
    <property type="entry name" value="Ribonuclease H-like superfamily/Ribonuclease H"/>
    <property type="match status" value="1"/>
</dbReference>
<comment type="caution">
    <text evidence="1">The sequence shown here is derived from an EMBL/GenBank/DDBJ whole genome shotgun (WGS) entry which is preliminary data.</text>
</comment>
<dbReference type="OrthoDB" id="7691805at2759"/>
<dbReference type="Proteomes" id="UP000765509">
    <property type="component" value="Unassembled WGS sequence"/>
</dbReference>
<dbReference type="GO" id="GO:0003676">
    <property type="term" value="F:nucleic acid binding"/>
    <property type="evidence" value="ECO:0007669"/>
    <property type="project" value="InterPro"/>
</dbReference>
<reference evidence="1" key="1">
    <citation type="submission" date="2021-03" db="EMBL/GenBank/DDBJ databases">
        <title>Draft genome sequence of rust myrtle Austropuccinia psidii MF-1, a brazilian biotype.</title>
        <authorList>
            <person name="Quecine M.C."/>
            <person name="Pachon D.M.R."/>
            <person name="Bonatelli M.L."/>
            <person name="Correr F.H."/>
            <person name="Franceschini L.M."/>
            <person name="Leite T.F."/>
            <person name="Margarido G.R.A."/>
            <person name="Almeida C.A."/>
            <person name="Ferrarezi J.A."/>
            <person name="Labate C.A."/>
        </authorList>
    </citation>
    <scope>NUCLEOTIDE SEQUENCE</scope>
    <source>
        <strain evidence="1">MF-1</strain>
    </source>
</reference>
<accession>A0A9Q3C3K7</accession>
<dbReference type="InterPro" id="IPR012337">
    <property type="entry name" value="RNaseH-like_sf"/>
</dbReference>
<dbReference type="AlphaFoldDB" id="A0A9Q3C3K7"/>
<evidence type="ECO:0008006" key="3">
    <source>
        <dbReference type="Google" id="ProtNLM"/>
    </source>
</evidence>
<evidence type="ECO:0000313" key="1">
    <source>
        <dbReference type="EMBL" id="MBW0476060.1"/>
    </source>
</evidence>
<organism evidence="1 2">
    <name type="scientific">Austropuccinia psidii MF-1</name>
    <dbReference type="NCBI Taxonomy" id="1389203"/>
    <lineage>
        <taxon>Eukaryota</taxon>
        <taxon>Fungi</taxon>
        <taxon>Dikarya</taxon>
        <taxon>Basidiomycota</taxon>
        <taxon>Pucciniomycotina</taxon>
        <taxon>Pucciniomycetes</taxon>
        <taxon>Pucciniales</taxon>
        <taxon>Sphaerophragmiaceae</taxon>
        <taxon>Austropuccinia</taxon>
    </lineage>
</organism>
<keyword evidence="2" id="KW-1185">Reference proteome</keyword>
<sequence length="152" mass="16380">MGPFVDDAQGFHYLLTIRDHVLTYGIVYPLKSLSKAPEAILEAVKQLQVCLGATPKALRTDNAQEFTSTMFTGTLVKLGGNDGPKRNACTILEVCVLLSGFSAQLSPGLPMCKLLTTSGAVRNCAIHHNAIPVWGGWYRSRTCRVTAPQSCA</sequence>
<evidence type="ECO:0000313" key="2">
    <source>
        <dbReference type="Proteomes" id="UP000765509"/>
    </source>
</evidence>
<protein>
    <recommendedName>
        <fullName evidence="3">Integrase catalytic domain-containing protein</fullName>
    </recommendedName>
</protein>
<dbReference type="EMBL" id="AVOT02004328">
    <property type="protein sequence ID" value="MBW0476060.1"/>
    <property type="molecule type" value="Genomic_DNA"/>
</dbReference>
<dbReference type="InterPro" id="IPR036397">
    <property type="entry name" value="RNaseH_sf"/>
</dbReference>